<dbReference type="Pfam" id="PF00528">
    <property type="entry name" value="BPD_transp_1"/>
    <property type="match status" value="1"/>
</dbReference>
<dbReference type="InterPro" id="IPR000515">
    <property type="entry name" value="MetI-like"/>
</dbReference>
<evidence type="ECO:0000256" key="5">
    <source>
        <dbReference type="ARBA" id="ARBA00022989"/>
    </source>
</evidence>
<accession>A0A8U0HR91</accession>
<evidence type="ECO:0000313" key="9">
    <source>
        <dbReference type="EMBL" id="UPV73480.1"/>
    </source>
</evidence>
<dbReference type="Gene3D" id="1.10.3720.10">
    <property type="entry name" value="MetI-like"/>
    <property type="match status" value="1"/>
</dbReference>
<dbReference type="PANTHER" id="PTHR43005:SF1">
    <property type="entry name" value="SPERMIDINE_PUTRESCINE TRANSPORT SYSTEM PERMEASE PROTEIN"/>
    <property type="match status" value="1"/>
</dbReference>
<evidence type="ECO:0000256" key="6">
    <source>
        <dbReference type="ARBA" id="ARBA00023136"/>
    </source>
</evidence>
<feature type="transmembrane region" description="Helical" evidence="7">
    <location>
        <begin position="12"/>
        <end position="34"/>
    </location>
</feature>
<dbReference type="PROSITE" id="PS50928">
    <property type="entry name" value="ABC_TM1"/>
    <property type="match status" value="1"/>
</dbReference>
<comment type="similarity">
    <text evidence="7">Belongs to the binding-protein-dependent transport system permease family.</text>
</comment>
<organism evidence="9 10">
    <name type="scientific">Halorussus limi</name>
    <dbReference type="NCBI Taxonomy" id="2938695"/>
    <lineage>
        <taxon>Archaea</taxon>
        <taxon>Methanobacteriati</taxon>
        <taxon>Methanobacteriota</taxon>
        <taxon>Stenosarchaea group</taxon>
        <taxon>Halobacteria</taxon>
        <taxon>Halobacteriales</taxon>
        <taxon>Haladaptataceae</taxon>
        <taxon>Halorussus</taxon>
    </lineage>
</organism>
<evidence type="ECO:0000256" key="2">
    <source>
        <dbReference type="ARBA" id="ARBA00022448"/>
    </source>
</evidence>
<dbReference type="SUPFAM" id="SSF161098">
    <property type="entry name" value="MetI-like"/>
    <property type="match status" value="1"/>
</dbReference>
<keyword evidence="3" id="KW-1003">Cell membrane</keyword>
<evidence type="ECO:0000256" key="3">
    <source>
        <dbReference type="ARBA" id="ARBA00022475"/>
    </source>
</evidence>
<keyword evidence="6 7" id="KW-0472">Membrane</keyword>
<dbReference type="CDD" id="cd06261">
    <property type="entry name" value="TM_PBP2"/>
    <property type="match status" value="1"/>
</dbReference>
<evidence type="ECO:0000256" key="1">
    <source>
        <dbReference type="ARBA" id="ARBA00004651"/>
    </source>
</evidence>
<dbReference type="GO" id="GO:0055085">
    <property type="term" value="P:transmembrane transport"/>
    <property type="evidence" value="ECO:0007669"/>
    <property type="project" value="InterPro"/>
</dbReference>
<keyword evidence="10" id="KW-1185">Reference proteome</keyword>
<feature type="transmembrane region" description="Helical" evidence="7">
    <location>
        <begin position="89"/>
        <end position="110"/>
    </location>
</feature>
<name>A0A8U0HR91_9EURY</name>
<reference evidence="9 10" key="1">
    <citation type="submission" date="2022-04" db="EMBL/GenBank/DDBJ databases">
        <title>Diverse halophilic archaea isolated from saline environments.</title>
        <authorList>
            <person name="Cui H.-L."/>
        </authorList>
    </citation>
    <scope>NUCLEOTIDE SEQUENCE [LARGE SCALE GENOMIC DNA]</scope>
    <source>
        <strain evidence="9 10">XZYJT49</strain>
    </source>
</reference>
<dbReference type="RefSeq" id="WP_248649536.1">
    <property type="nucleotide sequence ID" value="NZ_CP096659.1"/>
</dbReference>
<evidence type="ECO:0000256" key="4">
    <source>
        <dbReference type="ARBA" id="ARBA00022692"/>
    </source>
</evidence>
<keyword evidence="5 7" id="KW-1133">Transmembrane helix</keyword>
<protein>
    <submittedName>
        <fullName evidence="9">Sugar ABC transporter permease</fullName>
    </submittedName>
</protein>
<dbReference type="PANTHER" id="PTHR43005">
    <property type="entry name" value="BLR7065 PROTEIN"/>
    <property type="match status" value="1"/>
</dbReference>
<evidence type="ECO:0000256" key="7">
    <source>
        <dbReference type="RuleBase" id="RU363032"/>
    </source>
</evidence>
<evidence type="ECO:0000313" key="10">
    <source>
        <dbReference type="Proteomes" id="UP000830729"/>
    </source>
</evidence>
<feature type="transmembrane region" description="Helical" evidence="7">
    <location>
        <begin position="172"/>
        <end position="195"/>
    </location>
</feature>
<sequence length="310" mass="34386">MSQSSQSIRRTLDRLFVPLTVGPTVLWIAGIIVYPTLQLFWSSLFWTNPITGAKEFVGLENFTDLLLGDAGGWFGVLNPTFVNFTWHTIVYVGFSVSISFLLGLGVALLLNKDLAGRGWLRTAVIVPWILPYVMSGLMWRWMFQAQYGAINGVLMQTGLIDNKIAFLSDGTLAMMALIIADVWVFTPFIIIILLAGLQNVPEQLYDAAEVDGASRWSRFWNVTYPFLKPSILVALTIRIIFDIRALDLVWVMTQGGPGKSTEVWASWLYRTAMVFGRPGEGAALGVVLLAVTFAIVAVLYKVFGETPYAT</sequence>
<dbReference type="GeneID" id="72186156"/>
<keyword evidence="4 7" id="KW-0812">Transmembrane</keyword>
<dbReference type="AlphaFoldDB" id="A0A8U0HR91"/>
<feature type="domain" description="ABC transmembrane type-1" evidence="8">
    <location>
        <begin position="85"/>
        <end position="299"/>
    </location>
</feature>
<feature type="transmembrane region" description="Helical" evidence="7">
    <location>
        <begin position="122"/>
        <end position="142"/>
    </location>
</feature>
<feature type="transmembrane region" description="Helical" evidence="7">
    <location>
        <begin position="282"/>
        <end position="303"/>
    </location>
</feature>
<comment type="subcellular location">
    <subcellularLocation>
        <location evidence="1 7">Cell membrane</location>
        <topology evidence="1 7">Multi-pass membrane protein</topology>
    </subcellularLocation>
</comment>
<keyword evidence="2 7" id="KW-0813">Transport</keyword>
<dbReference type="GO" id="GO:0005886">
    <property type="term" value="C:plasma membrane"/>
    <property type="evidence" value="ECO:0007669"/>
    <property type="project" value="UniProtKB-SubCell"/>
</dbReference>
<evidence type="ECO:0000259" key="8">
    <source>
        <dbReference type="PROSITE" id="PS50928"/>
    </source>
</evidence>
<dbReference type="Proteomes" id="UP000830729">
    <property type="component" value="Chromosome"/>
</dbReference>
<proteinExistence type="inferred from homology"/>
<dbReference type="KEGG" id="halx:M0R89_13115"/>
<gene>
    <name evidence="9" type="ORF">M0R89_13115</name>
</gene>
<dbReference type="EMBL" id="CP096659">
    <property type="protein sequence ID" value="UPV73480.1"/>
    <property type="molecule type" value="Genomic_DNA"/>
</dbReference>
<dbReference type="InterPro" id="IPR035906">
    <property type="entry name" value="MetI-like_sf"/>
</dbReference>